<feature type="transmembrane region" description="Helical" evidence="1">
    <location>
        <begin position="238"/>
        <end position="259"/>
    </location>
</feature>
<keyword evidence="1" id="KW-1133">Transmembrane helix</keyword>
<sequence>MRSVFIPVEQTQILSQACEAVCYGFLMCTFFISLYIHFNISRRTTQTKVLISIACAMYVIATGHFAISLYRTLGAIESLKPAQSGIVAFLGDKAAWHLITADVLFVTQCILADSVAIYRCWILWDRDFRIVAPSVVLLVGNLAAGYGSCQQLANSEASSLSHAHVRNWILAFYVLSVAHNTVTTCLTAFRLWWVDRYISDHVLHPPLYTTILLLIESAALYLILQVMVLAAFVSHSNVQFLFLGSIPPITGITFTLIYIRIGLRSRYRAQLSKTVQQPDMSEVAETFSIDLSIAESQSTLTETTMTVTERISLDVADDMRPCHVIMHSQPRIVIESPEGRAVVAV</sequence>
<evidence type="ECO:0000256" key="1">
    <source>
        <dbReference type="SAM" id="Phobius"/>
    </source>
</evidence>
<evidence type="ECO:0000313" key="2">
    <source>
        <dbReference type="EMBL" id="KAJ7605173.1"/>
    </source>
</evidence>
<keyword evidence="3" id="KW-1185">Reference proteome</keyword>
<name>A0AAD7AZ38_9AGAR</name>
<organism evidence="2 3">
    <name type="scientific">Roridomyces roridus</name>
    <dbReference type="NCBI Taxonomy" id="1738132"/>
    <lineage>
        <taxon>Eukaryota</taxon>
        <taxon>Fungi</taxon>
        <taxon>Dikarya</taxon>
        <taxon>Basidiomycota</taxon>
        <taxon>Agaricomycotina</taxon>
        <taxon>Agaricomycetes</taxon>
        <taxon>Agaricomycetidae</taxon>
        <taxon>Agaricales</taxon>
        <taxon>Marasmiineae</taxon>
        <taxon>Mycenaceae</taxon>
        <taxon>Roridomyces</taxon>
    </lineage>
</organism>
<feature type="transmembrane region" description="Helical" evidence="1">
    <location>
        <begin position="20"/>
        <end position="38"/>
    </location>
</feature>
<feature type="transmembrane region" description="Helical" evidence="1">
    <location>
        <begin position="50"/>
        <end position="70"/>
    </location>
</feature>
<protein>
    <submittedName>
        <fullName evidence="2">Uncharacterized protein</fullName>
    </submittedName>
</protein>
<keyword evidence="1" id="KW-0472">Membrane</keyword>
<keyword evidence="1" id="KW-0812">Transmembrane</keyword>
<proteinExistence type="predicted"/>
<dbReference type="Proteomes" id="UP001221142">
    <property type="component" value="Unassembled WGS sequence"/>
</dbReference>
<accession>A0AAD7AZ38</accession>
<evidence type="ECO:0000313" key="3">
    <source>
        <dbReference type="Proteomes" id="UP001221142"/>
    </source>
</evidence>
<dbReference type="AlphaFoldDB" id="A0AAD7AZ38"/>
<comment type="caution">
    <text evidence="2">The sequence shown here is derived from an EMBL/GenBank/DDBJ whole genome shotgun (WGS) entry which is preliminary data.</text>
</comment>
<gene>
    <name evidence="2" type="ORF">FB45DRAFT_1149040</name>
</gene>
<feature type="transmembrane region" description="Helical" evidence="1">
    <location>
        <begin position="205"/>
        <end position="232"/>
    </location>
</feature>
<feature type="transmembrane region" description="Helical" evidence="1">
    <location>
        <begin position="94"/>
        <end position="118"/>
    </location>
</feature>
<feature type="transmembrane region" description="Helical" evidence="1">
    <location>
        <begin position="168"/>
        <end position="193"/>
    </location>
</feature>
<reference evidence="2" key="1">
    <citation type="submission" date="2023-03" db="EMBL/GenBank/DDBJ databases">
        <title>Massive genome expansion in bonnet fungi (Mycena s.s.) driven by repeated elements and novel gene families across ecological guilds.</title>
        <authorList>
            <consortium name="Lawrence Berkeley National Laboratory"/>
            <person name="Harder C.B."/>
            <person name="Miyauchi S."/>
            <person name="Viragh M."/>
            <person name="Kuo A."/>
            <person name="Thoen E."/>
            <person name="Andreopoulos B."/>
            <person name="Lu D."/>
            <person name="Skrede I."/>
            <person name="Drula E."/>
            <person name="Henrissat B."/>
            <person name="Morin E."/>
            <person name="Kohler A."/>
            <person name="Barry K."/>
            <person name="LaButti K."/>
            <person name="Morin E."/>
            <person name="Salamov A."/>
            <person name="Lipzen A."/>
            <person name="Mereny Z."/>
            <person name="Hegedus B."/>
            <person name="Baldrian P."/>
            <person name="Stursova M."/>
            <person name="Weitz H."/>
            <person name="Taylor A."/>
            <person name="Grigoriev I.V."/>
            <person name="Nagy L.G."/>
            <person name="Martin F."/>
            <person name="Kauserud H."/>
        </authorList>
    </citation>
    <scope>NUCLEOTIDE SEQUENCE</scope>
    <source>
        <strain evidence="2">9284</strain>
    </source>
</reference>
<dbReference type="EMBL" id="JARKIF010000080">
    <property type="protein sequence ID" value="KAJ7605173.1"/>
    <property type="molecule type" value="Genomic_DNA"/>
</dbReference>
<feature type="transmembrane region" description="Helical" evidence="1">
    <location>
        <begin position="130"/>
        <end position="148"/>
    </location>
</feature>